<reference evidence="4 5" key="1">
    <citation type="submission" date="2018-05" db="EMBL/GenBank/DDBJ databases">
        <authorList>
            <consortium name="NARMS: The National Antimicrobial Resistance Monitoring System"/>
        </authorList>
    </citation>
    <scope>NUCLEOTIDE SEQUENCE [LARGE SCALE GENOMIC DNA]</scope>
    <source>
        <strain evidence="2 5">CVM N62988</strain>
        <strain evidence="3 4">FSIS1607212</strain>
    </source>
</reference>
<organism evidence="2 5">
    <name type="scientific">Campylobacter jejuni</name>
    <dbReference type="NCBI Taxonomy" id="197"/>
    <lineage>
        <taxon>Bacteria</taxon>
        <taxon>Pseudomonadati</taxon>
        <taxon>Campylobacterota</taxon>
        <taxon>Epsilonproteobacteria</taxon>
        <taxon>Campylobacterales</taxon>
        <taxon>Campylobacteraceae</taxon>
        <taxon>Campylobacter</taxon>
    </lineage>
</organism>
<accession>A0A2U0QTJ1</accession>
<comment type="caution">
    <text evidence="2">The sequence shown here is derived from an EMBL/GenBank/DDBJ whole genome shotgun (WGS) entry which is preliminary data.</text>
</comment>
<name>A0A2U0QTJ1_CAMJU</name>
<evidence type="ECO:0000313" key="3">
    <source>
        <dbReference type="EMBL" id="EAL3735778.1"/>
    </source>
</evidence>
<evidence type="ECO:0000313" key="6">
    <source>
        <dbReference type="Proteomes" id="UP000410873"/>
    </source>
</evidence>
<dbReference type="RefSeq" id="WP_002860721.1">
    <property type="nucleotide sequence ID" value="NZ_AACERE020000001.1"/>
</dbReference>
<reference evidence="1 6" key="2">
    <citation type="submission" date="2018-05" db="EMBL/GenBank/DDBJ databases">
        <authorList>
            <consortium name="PulseNet: The National Subtyping Network for Foodborne Disease Surveillance"/>
            <person name="Tarr C.L."/>
            <person name="Trees E."/>
            <person name="Katz L.S."/>
            <person name="Carleton-Romer H.A."/>
            <person name="Stroika S."/>
            <person name="Kucerova Z."/>
            <person name="Roache K.F."/>
            <person name="Sabol A.L."/>
            <person name="Besser J."/>
            <person name="Gerner-Smidt P."/>
        </authorList>
    </citation>
    <scope>NUCLEOTIDE SEQUENCE [LARGE SCALE GENOMIC DNA]</scope>
    <source>
        <strain evidence="1 6">PNUSAC003589</strain>
    </source>
</reference>
<dbReference type="Proteomes" id="UP000335162">
    <property type="component" value="Unassembled WGS sequence"/>
</dbReference>
<dbReference type="AlphaFoldDB" id="A0A2U0QTJ1"/>
<proteinExistence type="predicted"/>
<evidence type="ECO:0000313" key="2">
    <source>
        <dbReference type="EMBL" id="EAK6413481.1"/>
    </source>
</evidence>
<gene>
    <name evidence="2" type="ORF">B7A03_05580</name>
    <name evidence="3" type="ORF">BFD99_07355</name>
    <name evidence="1" type="ORF">C1418_02275</name>
</gene>
<evidence type="ECO:0000313" key="1">
    <source>
        <dbReference type="EMBL" id="EAK3958676.1"/>
    </source>
</evidence>
<dbReference type="Proteomes" id="UP000410873">
    <property type="component" value="Unassembled WGS sequence"/>
</dbReference>
<evidence type="ECO:0000313" key="4">
    <source>
        <dbReference type="Proteomes" id="UP000335162"/>
    </source>
</evidence>
<sequence>MLKMIKIQKVKSLLDLVKKLKNKQSLKIKNQTNTKENLNKTHYLTI</sequence>
<protein>
    <submittedName>
        <fullName evidence="2">Uncharacterized protein</fullName>
    </submittedName>
</protein>
<evidence type="ECO:0000313" key="5">
    <source>
        <dbReference type="Proteomes" id="UP000392616"/>
    </source>
</evidence>
<dbReference type="EMBL" id="AACHYE010000009">
    <property type="protein sequence ID" value="EAK6413481.1"/>
    <property type="molecule type" value="Genomic_DNA"/>
</dbReference>
<dbReference type="EMBL" id="AACNRY010000017">
    <property type="protein sequence ID" value="EAL3735778.1"/>
    <property type="molecule type" value="Genomic_DNA"/>
</dbReference>
<dbReference type="Proteomes" id="UP000392616">
    <property type="component" value="Unassembled WGS sequence"/>
</dbReference>
<dbReference type="EMBL" id="AACFWJ010000001">
    <property type="protein sequence ID" value="EAK3958676.1"/>
    <property type="molecule type" value="Genomic_DNA"/>
</dbReference>